<keyword evidence="8" id="KW-1185">Reference proteome</keyword>
<organism evidence="7 8">
    <name type="scientific">Conexibacter stalactiti</name>
    <dbReference type="NCBI Taxonomy" id="1940611"/>
    <lineage>
        <taxon>Bacteria</taxon>
        <taxon>Bacillati</taxon>
        <taxon>Actinomycetota</taxon>
        <taxon>Thermoleophilia</taxon>
        <taxon>Solirubrobacterales</taxon>
        <taxon>Conexibacteraceae</taxon>
        <taxon>Conexibacter</taxon>
    </lineage>
</organism>
<evidence type="ECO:0000256" key="1">
    <source>
        <dbReference type="ARBA" id="ARBA00007812"/>
    </source>
</evidence>
<keyword evidence="2 3" id="KW-0786">Thiamine pyrophosphate</keyword>
<gene>
    <name evidence="7" type="ORF">R7226_10715</name>
</gene>
<dbReference type="PANTHER" id="PTHR18968:SF13">
    <property type="entry name" value="ACETOLACTATE SYNTHASE CATALYTIC SUBUNIT, MITOCHONDRIAL"/>
    <property type="match status" value="1"/>
</dbReference>
<dbReference type="InterPro" id="IPR029035">
    <property type="entry name" value="DHS-like_NAD/FAD-binding_dom"/>
</dbReference>
<sequence>MSGSTETVAEAVGATLAAAGVRMVFGVLGSGNLVVTNALVAGGARFVAARHEGGAACMADGYARVSGEAGVVTVHQGPGLTNAMTGIAEAVKSRTPLLVLAADTPAAALHSNFRIDQAAMVEAVGAVAVRLSDPSDAVAALRRAAAERRPVVVNLPLDVQRAPAPSMRAALRSSDARKPALIPDAEAVRRVVELLAASERPVIVGGRGAVLSGAGPALAALGERCGALLATSAPAHGLFAGEPFALGIAGGLATPLAQELLPQADLVLAFGAALNHWTTRSGTLFGDAAVVQVDVDEAALGVHGPRAATVVGDAGGVARALIAALDAAAGRAGDLAAGDSGATRGWRTPELARTIARRRWRDEPLDAAVARAGEPPAGRVHPGALTIALDDLLPADRTVALDSGHFLGWPAMYLPVTDPRGWVFANGFQAVGLGLGCAIGAALARPDRITVAALGDGGCFMALPELESTARLALKLLVVVYDDAAYGAEVHHFAPSGQDVSGAQFPDADVAALGRAAGAEAVTVRDLGDLAAVERWLAAGAPGPLVLDAKVDPTICAAWLEDAFRGG</sequence>
<evidence type="ECO:0000259" key="5">
    <source>
        <dbReference type="Pfam" id="PF02775"/>
    </source>
</evidence>
<dbReference type="Proteomes" id="UP001284601">
    <property type="component" value="Unassembled WGS sequence"/>
</dbReference>
<reference evidence="8" key="1">
    <citation type="submission" date="2023-07" db="EMBL/GenBank/DDBJ databases">
        <title>Conexibacter stalactiti sp. nov., isolated from stalactites in a lava cave and emended description of the genus Conexibacter.</title>
        <authorList>
            <person name="Lee S.D."/>
        </authorList>
    </citation>
    <scope>NUCLEOTIDE SEQUENCE [LARGE SCALE GENOMIC DNA]</scope>
    <source>
        <strain evidence="8">KCTC 39840</strain>
    </source>
</reference>
<dbReference type="Pfam" id="PF00205">
    <property type="entry name" value="TPP_enzyme_M"/>
    <property type="match status" value="1"/>
</dbReference>
<dbReference type="Pfam" id="PF02775">
    <property type="entry name" value="TPP_enzyme_C"/>
    <property type="match status" value="1"/>
</dbReference>
<dbReference type="EMBL" id="JAWSTH010000022">
    <property type="protein sequence ID" value="MDW5594812.1"/>
    <property type="molecule type" value="Genomic_DNA"/>
</dbReference>
<dbReference type="InterPro" id="IPR045229">
    <property type="entry name" value="TPP_enz"/>
</dbReference>
<name>A0ABU4HNC7_9ACTN</name>
<evidence type="ECO:0000313" key="7">
    <source>
        <dbReference type="EMBL" id="MDW5594812.1"/>
    </source>
</evidence>
<dbReference type="Pfam" id="PF02776">
    <property type="entry name" value="TPP_enzyme_N"/>
    <property type="match status" value="1"/>
</dbReference>
<dbReference type="CDD" id="cd07035">
    <property type="entry name" value="TPP_PYR_POX_like"/>
    <property type="match status" value="1"/>
</dbReference>
<evidence type="ECO:0000259" key="6">
    <source>
        <dbReference type="Pfam" id="PF02776"/>
    </source>
</evidence>
<dbReference type="SUPFAM" id="SSF52518">
    <property type="entry name" value="Thiamin diphosphate-binding fold (THDP-binding)"/>
    <property type="match status" value="2"/>
</dbReference>
<feature type="domain" description="Thiamine pyrophosphate enzyme central" evidence="4">
    <location>
        <begin position="188"/>
        <end position="321"/>
    </location>
</feature>
<dbReference type="InterPro" id="IPR011766">
    <property type="entry name" value="TPP_enzyme_TPP-bd"/>
</dbReference>
<dbReference type="Gene3D" id="3.40.50.1220">
    <property type="entry name" value="TPP-binding domain"/>
    <property type="match status" value="1"/>
</dbReference>
<evidence type="ECO:0000256" key="3">
    <source>
        <dbReference type="RuleBase" id="RU362132"/>
    </source>
</evidence>
<dbReference type="CDD" id="cd00568">
    <property type="entry name" value="TPP_enzymes"/>
    <property type="match status" value="1"/>
</dbReference>
<dbReference type="InterPro" id="IPR012001">
    <property type="entry name" value="Thiamin_PyroP_enz_TPP-bd_dom"/>
</dbReference>
<dbReference type="InterPro" id="IPR012000">
    <property type="entry name" value="Thiamin_PyroP_enz_cen_dom"/>
</dbReference>
<feature type="domain" description="Thiamine pyrophosphate enzyme TPP-binding" evidence="5">
    <location>
        <begin position="402"/>
        <end position="548"/>
    </location>
</feature>
<feature type="domain" description="Thiamine pyrophosphate enzyme N-terminal TPP-binding" evidence="6">
    <location>
        <begin position="7"/>
        <end position="111"/>
    </location>
</feature>
<evidence type="ECO:0000256" key="2">
    <source>
        <dbReference type="ARBA" id="ARBA00023052"/>
    </source>
</evidence>
<dbReference type="PANTHER" id="PTHR18968">
    <property type="entry name" value="THIAMINE PYROPHOSPHATE ENZYMES"/>
    <property type="match status" value="1"/>
</dbReference>
<dbReference type="InterPro" id="IPR029061">
    <property type="entry name" value="THDP-binding"/>
</dbReference>
<evidence type="ECO:0000259" key="4">
    <source>
        <dbReference type="Pfam" id="PF00205"/>
    </source>
</evidence>
<dbReference type="SUPFAM" id="SSF52467">
    <property type="entry name" value="DHS-like NAD/FAD-binding domain"/>
    <property type="match status" value="1"/>
</dbReference>
<protein>
    <submittedName>
        <fullName evidence="7">Thiamine pyrophosphate-binding protein</fullName>
    </submittedName>
</protein>
<accession>A0ABU4HNC7</accession>
<dbReference type="Gene3D" id="3.40.50.970">
    <property type="match status" value="2"/>
</dbReference>
<evidence type="ECO:0000313" key="8">
    <source>
        <dbReference type="Proteomes" id="UP001284601"/>
    </source>
</evidence>
<proteinExistence type="inferred from homology"/>
<comment type="caution">
    <text evidence="7">The sequence shown here is derived from an EMBL/GenBank/DDBJ whole genome shotgun (WGS) entry which is preliminary data.</text>
</comment>
<comment type="similarity">
    <text evidence="1 3">Belongs to the TPP enzyme family.</text>
</comment>